<comment type="similarity">
    <text evidence="2">Belongs to the oxygen-dependent FAD-linked oxidoreductase family.</text>
</comment>
<dbReference type="InterPro" id="IPR012951">
    <property type="entry name" value="BBE"/>
</dbReference>
<keyword evidence="4" id="KW-0274">FAD</keyword>
<dbReference type="InterPro" id="IPR050416">
    <property type="entry name" value="FAD-linked_Oxidoreductase"/>
</dbReference>
<dbReference type="Gene3D" id="3.40.462.20">
    <property type="match status" value="1"/>
</dbReference>
<comment type="caution">
    <text evidence="8">The sequence shown here is derived from an EMBL/GenBank/DDBJ whole genome shotgun (WGS) entry which is preliminary data.</text>
</comment>
<dbReference type="InterPro" id="IPR036318">
    <property type="entry name" value="FAD-bd_PCMH-like_sf"/>
</dbReference>
<sequence length="484" mass="52848">MIARSLPGLLSVALTLSAFTVAYDITALLSELSPSTEVFYPSDANWTDSIQRWTTYDEPTFVAALKPASVEDLQTIVKFSAVNNVPFLASGRGHGYSTSFGALENGIKVDLGFFNKTTVDASANRMTVGGSVAFEDLMPVLFEAGKEIQTGSCPCVGMLGATLGGGVGRYQGLHGLIIDALKSVNLVTASGDLITVSETENSDLFWGIRGAGFNYGIITEARYEVYDLTNGGVVVNADFLFPASSNETFFKALTSFGTLPPALSLYTLVVRNTTINETVILLNAVYPGPEHEALNLIQPFMDIPYIEKNISLVSWDMVDSSAGFGLGSMFCVDGQMHDMYSVGVKTLDLQTHLDYFNNLTAFYENYPSASGSAWEIEFFPIQAIEAVPDFLTAYPHRAIRAQEMFSFNLTDLSAEEGVNEFANQAVKAFNATSGFDDFHVYVSYAHGTESLSDMYGAEKLPRLLRLKETWDPKNLFRFNNPLVQ</sequence>
<reference evidence="8 9" key="1">
    <citation type="journal article" date="2018" name="Front. Microbiol.">
        <title>Genomic and genetic insights into a cosmopolitan fungus, Paecilomyces variotii (Eurotiales).</title>
        <authorList>
            <person name="Urquhart A.S."/>
            <person name="Mondo S.J."/>
            <person name="Makela M.R."/>
            <person name="Hane J.K."/>
            <person name="Wiebenga A."/>
            <person name="He G."/>
            <person name="Mihaltcheva S."/>
            <person name="Pangilinan J."/>
            <person name="Lipzen A."/>
            <person name="Barry K."/>
            <person name="de Vries R.P."/>
            <person name="Grigoriev I.V."/>
            <person name="Idnurm A."/>
        </authorList>
    </citation>
    <scope>NUCLEOTIDE SEQUENCE [LARGE SCALE GENOMIC DNA]</scope>
    <source>
        <strain evidence="8 9">CBS 101075</strain>
    </source>
</reference>
<evidence type="ECO:0000313" key="9">
    <source>
        <dbReference type="Proteomes" id="UP000283841"/>
    </source>
</evidence>
<dbReference type="EMBL" id="RCNU01000021">
    <property type="protein sequence ID" value="RWQ91370.1"/>
    <property type="molecule type" value="Genomic_DNA"/>
</dbReference>
<gene>
    <name evidence="8" type="ORF">C8Q69DRAFT_439396</name>
</gene>
<dbReference type="Gene3D" id="3.30.465.10">
    <property type="match status" value="1"/>
</dbReference>
<feature type="domain" description="FAD-binding PCMH-type" evidence="7">
    <location>
        <begin position="56"/>
        <end position="228"/>
    </location>
</feature>
<dbReference type="PROSITE" id="PS51387">
    <property type="entry name" value="FAD_PCMH"/>
    <property type="match status" value="1"/>
</dbReference>
<dbReference type="PANTHER" id="PTHR42973:SF9">
    <property type="entry name" value="FAD-BINDING PCMH-TYPE DOMAIN-CONTAINING PROTEIN-RELATED"/>
    <property type="match status" value="1"/>
</dbReference>
<keyword evidence="3" id="KW-0285">Flavoprotein</keyword>
<dbReference type="STRING" id="264951.A0A443HHR9"/>
<proteinExistence type="inferred from homology"/>
<dbReference type="InterPro" id="IPR016166">
    <property type="entry name" value="FAD-bd_PCMH"/>
</dbReference>
<organism evidence="8 9">
    <name type="scientific">Byssochlamys spectabilis</name>
    <name type="common">Paecilomyces variotii</name>
    <dbReference type="NCBI Taxonomy" id="264951"/>
    <lineage>
        <taxon>Eukaryota</taxon>
        <taxon>Fungi</taxon>
        <taxon>Dikarya</taxon>
        <taxon>Ascomycota</taxon>
        <taxon>Pezizomycotina</taxon>
        <taxon>Eurotiomycetes</taxon>
        <taxon>Eurotiomycetidae</taxon>
        <taxon>Eurotiales</taxon>
        <taxon>Thermoascaceae</taxon>
        <taxon>Paecilomyces</taxon>
    </lineage>
</organism>
<dbReference type="RefSeq" id="XP_028481015.1">
    <property type="nucleotide sequence ID" value="XM_028628604.1"/>
</dbReference>
<dbReference type="InterPro" id="IPR016169">
    <property type="entry name" value="FAD-bd_PCMH_sub2"/>
</dbReference>
<protein>
    <recommendedName>
        <fullName evidence="7">FAD-binding PCMH-type domain-containing protein</fullName>
    </recommendedName>
</protein>
<name>A0A443HHR9_BYSSP</name>
<evidence type="ECO:0000256" key="5">
    <source>
        <dbReference type="ARBA" id="ARBA00023002"/>
    </source>
</evidence>
<evidence type="ECO:0000256" key="3">
    <source>
        <dbReference type="ARBA" id="ARBA00022630"/>
    </source>
</evidence>
<comment type="cofactor">
    <cofactor evidence="1">
        <name>FAD</name>
        <dbReference type="ChEBI" id="CHEBI:57692"/>
    </cofactor>
</comment>
<accession>A0A443HHR9</accession>
<dbReference type="GO" id="GO:0016491">
    <property type="term" value="F:oxidoreductase activity"/>
    <property type="evidence" value="ECO:0007669"/>
    <property type="project" value="UniProtKB-KW"/>
</dbReference>
<evidence type="ECO:0000259" key="7">
    <source>
        <dbReference type="PROSITE" id="PS51387"/>
    </source>
</evidence>
<dbReference type="SUPFAM" id="SSF56176">
    <property type="entry name" value="FAD-binding/transporter-associated domain-like"/>
    <property type="match status" value="1"/>
</dbReference>
<keyword evidence="9" id="KW-1185">Reference proteome</keyword>
<dbReference type="GO" id="GO:0071949">
    <property type="term" value="F:FAD binding"/>
    <property type="evidence" value="ECO:0007669"/>
    <property type="project" value="InterPro"/>
</dbReference>
<feature type="chain" id="PRO_5019130300" description="FAD-binding PCMH-type domain-containing protein" evidence="6">
    <location>
        <begin position="23"/>
        <end position="484"/>
    </location>
</feature>
<dbReference type="Pfam" id="PF01565">
    <property type="entry name" value="FAD_binding_4"/>
    <property type="match status" value="1"/>
</dbReference>
<feature type="signal peptide" evidence="6">
    <location>
        <begin position="1"/>
        <end position="22"/>
    </location>
</feature>
<evidence type="ECO:0000313" key="8">
    <source>
        <dbReference type="EMBL" id="RWQ91370.1"/>
    </source>
</evidence>
<evidence type="ECO:0000256" key="2">
    <source>
        <dbReference type="ARBA" id="ARBA00005466"/>
    </source>
</evidence>
<dbReference type="PANTHER" id="PTHR42973">
    <property type="entry name" value="BINDING OXIDOREDUCTASE, PUTATIVE (AFU_ORTHOLOGUE AFUA_1G17690)-RELATED"/>
    <property type="match status" value="1"/>
</dbReference>
<evidence type="ECO:0000256" key="1">
    <source>
        <dbReference type="ARBA" id="ARBA00001974"/>
    </source>
</evidence>
<dbReference type="InterPro" id="IPR016164">
    <property type="entry name" value="FAD-linked_Oxase-like_C"/>
</dbReference>
<dbReference type="InterPro" id="IPR006094">
    <property type="entry name" value="Oxid_FAD_bind_N"/>
</dbReference>
<evidence type="ECO:0000256" key="4">
    <source>
        <dbReference type="ARBA" id="ARBA00022827"/>
    </source>
</evidence>
<evidence type="ECO:0000256" key="6">
    <source>
        <dbReference type="SAM" id="SignalP"/>
    </source>
</evidence>
<dbReference type="VEuPathDB" id="FungiDB:C8Q69DRAFT_439396"/>
<keyword evidence="5" id="KW-0560">Oxidoreductase</keyword>
<dbReference type="GeneID" id="39597881"/>
<keyword evidence="6" id="KW-0732">Signal</keyword>
<dbReference type="Proteomes" id="UP000283841">
    <property type="component" value="Unassembled WGS sequence"/>
</dbReference>
<dbReference type="SUPFAM" id="SSF55103">
    <property type="entry name" value="FAD-linked oxidases, C-terminal domain"/>
    <property type="match status" value="1"/>
</dbReference>
<dbReference type="AlphaFoldDB" id="A0A443HHR9"/>
<dbReference type="Pfam" id="PF08031">
    <property type="entry name" value="BBE"/>
    <property type="match status" value="1"/>
</dbReference>